<feature type="non-terminal residue" evidence="3">
    <location>
        <position position="1"/>
    </location>
</feature>
<evidence type="ECO:0000313" key="3">
    <source>
        <dbReference type="EMBL" id="KAK3241209.1"/>
    </source>
</evidence>
<dbReference type="GO" id="GO:0000466">
    <property type="term" value="P:maturation of 5.8S rRNA from tricistronic rRNA transcript (SSU-rRNA, 5.8S rRNA, LSU-rRNA)"/>
    <property type="evidence" value="ECO:0007669"/>
    <property type="project" value="TreeGrafter"/>
</dbReference>
<dbReference type="InterPro" id="IPR039844">
    <property type="entry name" value="URB1"/>
</dbReference>
<evidence type="ECO:0000259" key="2">
    <source>
        <dbReference type="Pfam" id="PF16201"/>
    </source>
</evidence>
<name>A0AAE0EUZ4_9CHLO</name>
<proteinExistence type="predicted"/>
<dbReference type="GO" id="GO:0005730">
    <property type="term" value="C:nucleolus"/>
    <property type="evidence" value="ECO:0007669"/>
    <property type="project" value="TreeGrafter"/>
</dbReference>
<dbReference type="EMBL" id="LGRX02033445">
    <property type="protein sequence ID" value="KAK3241209.1"/>
    <property type="molecule type" value="Genomic_DNA"/>
</dbReference>
<dbReference type="InterPro" id="IPR032436">
    <property type="entry name" value="URB1_C"/>
</dbReference>
<feature type="compositionally biased region" description="Low complexity" evidence="1">
    <location>
        <begin position="1305"/>
        <end position="1335"/>
    </location>
</feature>
<feature type="compositionally biased region" description="Acidic residues" evidence="1">
    <location>
        <begin position="798"/>
        <end position="809"/>
    </location>
</feature>
<dbReference type="GO" id="GO:0000463">
    <property type="term" value="P:maturation of LSU-rRNA from tricistronic rRNA transcript (SSU-rRNA, 5.8S rRNA, LSU-rRNA)"/>
    <property type="evidence" value="ECO:0007669"/>
    <property type="project" value="TreeGrafter"/>
</dbReference>
<evidence type="ECO:0000313" key="4">
    <source>
        <dbReference type="Proteomes" id="UP001190700"/>
    </source>
</evidence>
<dbReference type="Pfam" id="PF16201">
    <property type="entry name" value="NopRA1"/>
    <property type="match status" value="1"/>
</dbReference>
<gene>
    <name evidence="3" type="ORF">CYMTET_49006</name>
</gene>
<organism evidence="3 4">
    <name type="scientific">Cymbomonas tetramitiformis</name>
    <dbReference type="NCBI Taxonomy" id="36881"/>
    <lineage>
        <taxon>Eukaryota</taxon>
        <taxon>Viridiplantae</taxon>
        <taxon>Chlorophyta</taxon>
        <taxon>Pyramimonadophyceae</taxon>
        <taxon>Pyramimonadales</taxon>
        <taxon>Pyramimonadaceae</taxon>
        <taxon>Cymbomonas</taxon>
    </lineage>
</organism>
<reference evidence="3 4" key="1">
    <citation type="journal article" date="2015" name="Genome Biol. Evol.">
        <title>Comparative Genomics of a Bacterivorous Green Alga Reveals Evolutionary Causalities and Consequences of Phago-Mixotrophic Mode of Nutrition.</title>
        <authorList>
            <person name="Burns J.A."/>
            <person name="Paasch A."/>
            <person name="Narechania A."/>
            <person name="Kim E."/>
        </authorList>
    </citation>
    <scope>NUCLEOTIDE SEQUENCE [LARGE SCALE GENOMIC DNA]</scope>
    <source>
        <strain evidence="3 4">PLY_AMNH</strain>
    </source>
</reference>
<feature type="domain" description="URB1 C-terminal" evidence="2">
    <location>
        <begin position="1092"/>
        <end position="1289"/>
    </location>
</feature>
<dbReference type="Proteomes" id="UP001190700">
    <property type="component" value="Unassembled WGS sequence"/>
</dbReference>
<feature type="region of interest" description="Disordered" evidence="1">
    <location>
        <begin position="1302"/>
        <end position="1335"/>
    </location>
</feature>
<feature type="region of interest" description="Disordered" evidence="1">
    <location>
        <begin position="783"/>
        <end position="811"/>
    </location>
</feature>
<protein>
    <recommendedName>
        <fullName evidence="2">URB1 C-terminal domain-containing protein</fullName>
    </recommendedName>
</protein>
<sequence>IPEPLLRGAPIPDPLLRGAPIPDPLLRGAPQTLHADDILAEEDEERARVAEAVAVAGAVASGAAAASGLPRLAEACAAGGALDGHLSAALRVLETHPGAALLDWPSLLAGFDSHTQGAEETAGEAEAQRHAWAQAVLQLLCAAPLSTLAGAIASSCHGGGAAGGVMRHVLKTAALRVPTRARISQAHAVLFWVHSVQRACLSTAAGVEPSGAGSGSGASAALDALLDTLEEMALAETDPAGRKELLAAILRHPSVTHQYLAGCQDGLLAATLPPAEQAALDLRVTALLRLAVHRHASSEAAGSQKDELDQAVKPLIQRALQALQHTAAVRDGPSEAYPLAGMPAAMHACIELTPGYDPAVVLEVLLVLLPADGANDSAQSGRGAMVGGALKLARTLLEQGLEGPKAPRPGALQEEEAASRGAGLKQLFSGVVRVALESTGNLEMLATETVTAVLVASLSDPAGRRQQLAARASAARPDYSVCCCEGLLRLAERCLEERPGHPVLTWHGELLAAAVRVSPLLRERVSRKVLDAPEARPPHWLTGGAATFVLLPGLREYLSSEAARGETATRACTRVAAALNRVLLDRLMEALDAEAEGEAEDKAAVDGLGEALIQSLQLAPLAPGDSERALARLLPRDAPWSLGGEPARILERAHVALHLASLPQGGAADTEHPPRPRLARFVGTCMATLAAVMAGPLGPGEEGDGRAHPLGAGAEAELQSLLSRAVAEYPGATLWQCMEAEDEQEQQAMAGAVQAYAEAVLRHRGGDAAALRSLRGVLESLAPPAVTGEPSETPDTLREEDGELEEVETAQEGIEGREVAMEDVERGRVARPVHSSFGLLGKEVLVWVVAQPELPATLAVPPPPLSSRLRQLSFQLESLTLALPQEDKRGPGGVEEPRRSEAAATKAETVGVLAAALELVAAAAAADRVEAEAARWSVDSSGYLAKLALAAYSATRSPVDRGLLRVLRRLDEFHPDSCPGLEEVGYIWGGVAARCFGEEVQGAGLQAVSAETRQRALKDEGQDAVDARRAALAVLYHATPMDEGSEAFTAGVEETEGGVEAAYDPAYVLPFAAVSLETGAMDLHQCTLSGLLSMALAALAAPDREIRQAGYRVLGAAMEGLDDEETSFRHRPQLALLLHSVRNAITEDFQRIPRAVAVFAAEAAVLVMHPDSVHYPLVKRMLLKPGAVPVMPLDLLPLFMPAVSCADGITAHSQRLWMLRLLQMALMAPPTPGDSAILKRQFVPSLLASLQASTLPDAATRAALLALLRLLCAHKSTAYHLTRTAGIIPILASSMLTDATSRRGSCAAPPAASGAVPSEPASMPPATSGSAPGTSGTAAAALRLLLSHRGIARGGAKGVGLAEDVPPAAATVLHSIVALQGTPAATQQCALHRKQLQRLLQLAVSVVEIEKGWSGVLDFRRLLEVVECCEGAPRGGLLRLVWSSNSKAGASSTPPSSRPVLPTVGATEDLLRLVLATRAPRGKSVAHGDPTRGEASAFLQVAVWAAWVAAGLEAWPASTRPAVGRDARSGGLAGSTATHAAELVIQWVASGLVAAHGGITRALRSQPPYRCGDREVGVDALVRALTALQDTLPTARQAVTQIPLLTICSALLPLAPDQPIADDLGGKQGGMREVAARLTLPACRYLLSTAVPSMAAHLPHPAAAGGGGRVLGEAAAAGVTKQRVAEMLVLLFRELWAGHSPHQFVQLLLSLGQQHQEGTQGGTGDFERLAGGSGDVPAEDTDLGMLHEIAYRELELMRREADTAAVRAPGGLWGLGWSETTRATGRPFVERSVQQDPSRKRRYLESVTPKTQQAFIRRRRIMI</sequence>
<dbReference type="PANTHER" id="PTHR13500:SF0">
    <property type="entry name" value="NUCLEOLAR PRE-RIBOSOMAL-ASSOCIATED PROTEIN 1"/>
    <property type="match status" value="1"/>
</dbReference>
<keyword evidence="4" id="KW-1185">Reference proteome</keyword>
<dbReference type="PANTHER" id="PTHR13500">
    <property type="entry name" value="NUCLEOLAR PRERIBOSOMAL-ASSOCIATED PROTEIN 1"/>
    <property type="match status" value="1"/>
</dbReference>
<accession>A0AAE0EUZ4</accession>
<comment type="caution">
    <text evidence="3">The sequence shown here is derived from an EMBL/GenBank/DDBJ whole genome shotgun (WGS) entry which is preliminary data.</text>
</comment>
<evidence type="ECO:0000256" key="1">
    <source>
        <dbReference type="SAM" id="MobiDB-lite"/>
    </source>
</evidence>